<reference evidence="3 4" key="1">
    <citation type="submission" date="2024-02" db="EMBL/GenBank/DDBJ databases">
        <title>De novo assembly and annotation of 12 fungi associated with fruit tree decline syndrome in Ontario, Canada.</title>
        <authorList>
            <person name="Sulman M."/>
            <person name="Ellouze W."/>
            <person name="Ilyukhin E."/>
        </authorList>
    </citation>
    <scope>NUCLEOTIDE SEQUENCE [LARGE SCALE GENOMIC DNA]</scope>
    <source>
        <strain evidence="3 4">M11/M66-122</strain>
    </source>
</reference>
<dbReference type="InterPro" id="IPR051091">
    <property type="entry name" value="O-Glucosyltr/Glycosyltrsf_90"/>
</dbReference>
<proteinExistence type="predicted"/>
<dbReference type="Proteomes" id="UP001320420">
    <property type="component" value="Unassembled WGS sequence"/>
</dbReference>
<keyword evidence="2" id="KW-0812">Transmembrane</keyword>
<organism evidence="3 4">
    <name type="scientific">Diatrype stigma</name>
    <dbReference type="NCBI Taxonomy" id="117547"/>
    <lineage>
        <taxon>Eukaryota</taxon>
        <taxon>Fungi</taxon>
        <taxon>Dikarya</taxon>
        <taxon>Ascomycota</taxon>
        <taxon>Pezizomycotina</taxon>
        <taxon>Sordariomycetes</taxon>
        <taxon>Xylariomycetidae</taxon>
        <taxon>Xylariales</taxon>
        <taxon>Diatrypaceae</taxon>
        <taxon>Diatrype</taxon>
    </lineage>
</organism>
<feature type="transmembrane region" description="Helical" evidence="2">
    <location>
        <begin position="125"/>
        <end position="147"/>
    </location>
</feature>
<feature type="transmembrane region" description="Helical" evidence="2">
    <location>
        <begin position="289"/>
        <end position="308"/>
    </location>
</feature>
<evidence type="ECO:0000256" key="2">
    <source>
        <dbReference type="SAM" id="Phobius"/>
    </source>
</evidence>
<keyword evidence="4" id="KW-1185">Reference proteome</keyword>
<feature type="transmembrane region" description="Helical" evidence="2">
    <location>
        <begin position="81"/>
        <end position="105"/>
    </location>
</feature>
<evidence type="ECO:0000256" key="1">
    <source>
        <dbReference type="SAM" id="MobiDB-lite"/>
    </source>
</evidence>
<feature type="transmembrane region" description="Helical" evidence="2">
    <location>
        <begin position="159"/>
        <end position="178"/>
    </location>
</feature>
<name>A0AAN9UQ15_9PEZI</name>
<feature type="transmembrane region" description="Helical" evidence="2">
    <location>
        <begin position="198"/>
        <end position="222"/>
    </location>
</feature>
<dbReference type="PANTHER" id="PTHR12203:SF35">
    <property type="entry name" value="PROTEIN O-GLUCOSYLTRANSFERASE 1"/>
    <property type="match status" value="1"/>
</dbReference>
<sequence length="919" mass="102306">MLPVPVPVLLSWFEVQAQRSKPGESEAPELGATTPVTATTTVTAFLPVLLAFHEFLSHRPAQVESDEPEDMWGSFWEDFKAWVVTSPTTLLLSTIIFSYGSYLGLGLGAKSTYFCSAVLDQRSVVILFQCLGVAIDATIIVMLWRALCWARTTRARLRMLCRISLLSALAVGFLWLATQLFQDRSAVDYQPLWGFDSIYFFDILGTGIVLGSFLTSTTLWICESSPLTPVAISSFVLGTSISVHSILLLGTYQQIMLLQPIFSLTLLSSGFTVFLYANNMRSVVVIGRAFLILLLIATLAASAILAPLKSKAMDRHPVYDLVYKGRVSSDRWLRYASVSTSLNSAVREYKDRHNGRDPPPNFDKWFDFAQQRKSPIIDKFDQIEKDILPFRGMHPQRIRDGLEFLKGLPDVGVITIADGTAHHNQPSDASQKRVLDEAVSMISSFSEHLPSMSIAINLAERPRVLVPWEDIQSMTKSGSSKSPFALLPNNRLQDRRVMGDTTTTPDNNRNRNYDRDDGSIMNPPESTTSESFVPAQTFRHLQALTCRPGSPSRARVPWWNVRDFCAACAAPHSQGEFLSDWPKSLDLCHQPDLFALHDFFTTPHGFDLYHDELLPLFSRSKTGGFNDILIPLVRPDEDYDGDGNGNEHAVDPIAFDGKLHQAFWQGNISDTARFLTHQSLRGGHTQRLVHLANNASAADHVPVIIGYETTRDTKDKQVKFHYEDVPAQAINGHLPLSFSFAHSSSGSGSGAGGPCETEDCLLMQREFGFAEPASPGKPLYSDKRYAVLLDGPDGPPRDLLRALRSNSVPVVSSIFREWYTERLAAWVHFVPVDPRYHGLHSTLAYFAGLKYRGYGAGSGGSDGEQGGPRPQVTESRKEDARWIAAEGRKWARRAVRREDMEVYLFRLLLEWGTVVAVDG</sequence>
<protein>
    <recommendedName>
        <fullName evidence="5">Glycosyl transferase CAP10 domain-containing protein</fullName>
    </recommendedName>
</protein>
<keyword evidence="2" id="KW-0472">Membrane</keyword>
<dbReference type="PANTHER" id="PTHR12203">
    <property type="entry name" value="KDEL LYS-ASP-GLU-LEU CONTAINING - RELATED"/>
    <property type="match status" value="1"/>
</dbReference>
<feature type="region of interest" description="Disordered" evidence="1">
    <location>
        <begin position="858"/>
        <end position="878"/>
    </location>
</feature>
<gene>
    <name evidence="3" type="ORF">SLS62_006876</name>
</gene>
<evidence type="ECO:0000313" key="4">
    <source>
        <dbReference type="Proteomes" id="UP001320420"/>
    </source>
</evidence>
<feature type="region of interest" description="Disordered" evidence="1">
    <location>
        <begin position="494"/>
        <end position="531"/>
    </location>
</feature>
<comment type="caution">
    <text evidence="3">The sequence shown here is derived from an EMBL/GenBank/DDBJ whole genome shotgun (WGS) entry which is preliminary data.</text>
</comment>
<dbReference type="EMBL" id="JAKJXP020000053">
    <property type="protein sequence ID" value="KAK7751192.1"/>
    <property type="molecule type" value="Genomic_DNA"/>
</dbReference>
<accession>A0AAN9UQ15</accession>
<evidence type="ECO:0008006" key="5">
    <source>
        <dbReference type="Google" id="ProtNLM"/>
    </source>
</evidence>
<feature type="transmembrane region" description="Helical" evidence="2">
    <location>
        <begin position="229"/>
        <end position="249"/>
    </location>
</feature>
<feature type="transmembrane region" description="Helical" evidence="2">
    <location>
        <begin position="255"/>
        <end position="277"/>
    </location>
</feature>
<feature type="compositionally biased region" description="Basic and acidic residues" evidence="1">
    <location>
        <begin position="508"/>
        <end position="518"/>
    </location>
</feature>
<feature type="transmembrane region" description="Helical" evidence="2">
    <location>
        <begin position="33"/>
        <end position="52"/>
    </location>
</feature>
<keyword evidence="2" id="KW-1133">Transmembrane helix</keyword>
<dbReference type="AlphaFoldDB" id="A0AAN9UQ15"/>
<evidence type="ECO:0000313" key="3">
    <source>
        <dbReference type="EMBL" id="KAK7751192.1"/>
    </source>
</evidence>